<comment type="similarity">
    <text evidence="2">Belongs to the acyltransferase 3 family.</text>
</comment>
<comment type="caution">
    <text evidence="9">The sequence shown here is derived from an EMBL/GenBank/DDBJ whole genome shotgun (WGS) entry which is preliminary data.</text>
</comment>
<feature type="transmembrane region" description="Helical" evidence="7">
    <location>
        <begin position="66"/>
        <end position="91"/>
    </location>
</feature>
<dbReference type="PANTHER" id="PTHR40074">
    <property type="entry name" value="O-ACETYLTRANSFERASE WECH"/>
    <property type="match status" value="1"/>
</dbReference>
<feature type="transmembrane region" description="Helical" evidence="7">
    <location>
        <begin position="175"/>
        <end position="193"/>
    </location>
</feature>
<comment type="subcellular location">
    <subcellularLocation>
        <location evidence="1">Cell membrane</location>
        <topology evidence="1">Multi-pass membrane protein</topology>
    </subcellularLocation>
</comment>
<evidence type="ECO:0000256" key="6">
    <source>
        <dbReference type="ARBA" id="ARBA00023136"/>
    </source>
</evidence>
<keyword evidence="3" id="KW-1003">Cell membrane</keyword>
<feature type="transmembrane region" description="Helical" evidence="7">
    <location>
        <begin position="272"/>
        <end position="290"/>
    </location>
</feature>
<organism evidence="9 10">
    <name type="scientific">Paenibacillus herberti</name>
    <dbReference type="NCBI Taxonomy" id="1619309"/>
    <lineage>
        <taxon>Bacteria</taxon>
        <taxon>Bacillati</taxon>
        <taxon>Bacillota</taxon>
        <taxon>Bacilli</taxon>
        <taxon>Bacillales</taxon>
        <taxon>Paenibacillaceae</taxon>
        <taxon>Paenibacillus</taxon>
    </lineage>
</organism>
<evidence type="ECO:0000313" key="10">
    <source>
        <dbReference type="Proteomes" id="UP000215145"/>
    </source>
</evidence>
<dbReference type="Pfam" id="PF01757">
    <property type="entry name" value="Acyl_transf_3"/>
    <property type="match status" value="1"/>
</dbReference>
<evidence type="ECO:0000256" key="2">
    <source>
        <dbReference type="ARBA" id="ARBA00007400"/>
    </source>
</evidence>
<name>A0A229NV71_9BACL</name>
<evidence type="ECO:0000256" key="5">
    <source>
        <dbReference type="ARBA" id="ARBA00022989"/>
    </source>
</evidence>
<feature type="transmembrane region" description="Helical" evidence="7">
    <location>
        <begin position="103"/>
        <end position="120"/>
    </location>
</feature>
<reference evidence="9 10" key="1">
    <citation type="submission" date="2017-07" db="EMBL/GenBank/DDBJ databases">
        <title>Paenibacillus herberti R33 genome sequencing and assembly.</title>
        <authorList>
            <person name="Su W."/>
        </authorList>
    </citation>
    <scope>NUCLEOTIDE SEQUENCE [LARGE SCALE GENOMIC DNA]</scope>
    <source>
        <strain evidence="9 10">R33</strain>
    </source>
</reference>
<dbReference type="EMBL" id="NMUQ01000003">
    <property type="protein sequence ID" value="OXM13724.1"/>
    <property type="molecule type" value="Genomic_DNA"/>
</dbReference>
<feature type="transmembrane region" description="Helical" evidence="7">
    <location>
        <begin position="205"/>
        <end position="228"/>
    </location>
</feature>
<dbReference type="GO" id="GO:0016413">
    <property type="term" value="F:O-acetyltransferase activity"/>
    <property type="evidence" value="ECO:0007669"/>
    <property type="project" value="TreeGrafter"/>
</dbReference>
<feature type="transmembrane region" description="Helical" evidence="7">
    <location>
        <begin position="240"/>
        <end position="260"/>
    </location>
</feature>
<dbReference type="GO" id="GO:0005886">
    <property type="term" value="C:plasma membrane"/>
    <property type="evidence" value="ECO:0007669"/>
    <property type="project" value="UniProtKB-SubCell"/>
</dbReference>
<evidence type="ECO:0000256" key="1">
    <source>
        <dbReference type="ARBA" id="ARBA00004651"/>
    </source>
</evidence>
<evidence type="ECO:0000256" key="7">
    <source>
        <dbReference type="SAM" id="Phobius"/>
    </source>
</evidence>
<proteinExistence type="inferred from homology"/>
<keyword evidence="10" id="KW-1185">Reference proteome</keyword>
<dbReference type="AlphaFoldDB" id="A0A229NV71"/>
<feature type="domain" description="Acyltransferase 3" evidence="8">
    <location>
        <begin position="24"/>
        <end position="350"/>
    </location>
</feature>
<dbReference type="GO" id="GO:0009246">
    <property type="term" value="P:enterobacterial common antigen biosynthetic process"/>
    <property type="evidence" value="ECO:0007669"/>
    <property type="project" value="TreeGrafter"/>
</dbReference>
<keyword evidence="5 7" id="KW-1133">Transmembrane helix</keyword>
<dbReference type="InterPro" id="IPR002656">
    <property type="entry name" value="Acyl_transf_3_dom"/>
</dbReference>
<evidence type="ECO:0000256" key="3">
    <source>
        <dbReference type="ARBA" id="ARBA00022475"/>
    </source>
</evidence>
<sequence length="380" mass="44883">MQQWKRMHLCLTLLWLGGTLNLIREINFLRALSCLFIVMIHCVEKAKVKYGFFDDLDDSTQFYADLLMLLLKVGTGIFVFISEFILAYKYPDKLPEGFYLKRVKFLLIPLFVMSVVFAYVDTRIGGTGWFQMLKEFILNLFLGGFHGYFILIIFQFYILHGFWIRYVKRYKPLHVLLLMLLINISYLSLFNFVQPPIQSERMNHLWYVGSSIPLFGWLFYFALAYYCGSNYEWFMKKLAALKYYILGISILAFSLSMLIQKYDIITVQSSKRVDMIFLTSCSIMLMFLWARKINYFPKWMSLVSNYSFGIYWLHLFFIAVLSEYINFKSNYSYLLYIPLMFIVSILFSIISTELLQKIPFGVYVVGKTRQESKTAKGSSF</sequence>
<feature type="transmembrane region" description="Helical" evidence="7">
    <location>
        <begin position="302"/>
        <end position="321"/>
    </location>
</feature>
<feature type="transmembrane region" description="Helical" evidence="7">
    <location>
        <begin position="140"/>
        <end position="163"/>
    </location>
</feature>
<dbReference type="Proteomes" id="UP000215145">
    <property type="component" value="Unassembled WGS sequence"/>
</dbReference>
<evidence type="ECO:0000259" key="8">
    <source>
        <dbReference type="Pfam" id="PF01757"/>
    </source>
</evidence>
<feature type="transmembrane region" description="Helical" evidence="7">
    <location>
        <begin position="333"/>
        <end position="350"/>
    </location>
</feature>
<evidence type="ECO:0000256" key="4">
    <source>
        <dbReference type="ARBA" id="ARBA00022692"/>
    </source>
</evidence>
<protein>
    <recommendedName>
        <fullName evidence="8">Acyltransferase 3 domain-containing protein</fullName>
    </recommendedName>
</protein>
<dbReference type="OrthoDB" id="65129at2"/>
<dbReference type="PANTHER" id="PTHR40074:SF2">
    <property type="entry name" value="O-ACETYLTRANSFERASE WECH"/>
    <property type="match status" value="1"/>
</dbReference>
<evidence type="ECO:0000313" key="9">
    <source>
        <dbReference type="EMBL" id="OXM13724.1"/>
    </source>
</evidence>
<accession>A0A229NV71</accession>
<keyword evidence="6 7" id="KW-0472">Membrane</keyword>
<gene>
    <name evidence="9" type="ORF">CGZ75_22155</name>
</gene>
<keyword evidence="4 7" id="KW-0812">Transmembrane</keyword>